<sequence length="335" mass="38998">MIGGIKKVNISADAILSKISEYDIFRYYMPAKEWKLGQATYSPFRDERNPSFLIGVRGDTIRFIDFGDTSLTGNCFELVKLLYNIPTYMDVLKKINADFSLGIGSVSNSTEYKKIIKKYKQPEIVAKDYSFIQVKTRKFTHEELAYWNDYYQDIEDLKANNVFSIAEVYLNKKRIVIPDNELRFGYLYDGHWKIYRPHSDRKWKWMPNNVPITAMDGKDDIKDCNVAFITKSKKDYMVMKKLYPCCCAVQNEGMGCFSDENVQYLLDNSRKQILSFDSDDTGVSNSKKITDMFGFDYCNVPREFLKEGINDWADLARAHGLKVIEEYLINKNIIK</sequence>
<evidence type="ECO:0000313" key="1">
    <source>
        <dbReference type="EMBL" id="QPI16421.1"/>
    </source>
</evidence>
<reference evidence="1" key="1">
    <citation type="submission" date="2020-08" db="EMBL/GenBank/DDBJ databases">
        <title>Bridging the membrane lipid divide: bacteria of the FCB group superphylum have the potential to synthesize archaeal ether lipids.</title>
        <authorList>
            <person name="Villanueva L."/>
            <person name="von Meijenfeldt F.A.B."/>
            <person name="Westbye A.B."/>
            <person name="Yadav S."/>
            <person name="Hopmans E.C."/>
            <person name="Dutilh B.E."/>
            <person name="Sinninghe Damste J.S."/>
        </authorList>
    </citation>
    <scope>NUCLEOTIDE SEQUENCE</scope>
    <source>
        <strain evidence="1">NIOZ-UU157</strain>
    </source>
</reference>
<organism evidence="1">
    <name type="scientific">Virus NIOZ-UU157</name>
    <dbReference type="NCBI Taxonomy" id="2763269"/>
    <lineage>
        <taxon>Viruses</taxon>
    </lineage>
</organism>
<dbReference type="SUPFAM" id="SSF57783">
    <property type="entry name" value="Zinc beta-ribbon"/>
    <property type="match status" value="1"/>
</dbReference>
<evidence type="ECO:0008006" key="2">
    <source>
        <dbReference type="Google" id="ProtNLM"/>
    </source>
</evidence>
<gene>
    <name evidence="1" type="ORF">NIOZUU157_00314</name>
</gene>
<accession>A0A7S9STU2</accession>
<protein>
    <recommendedName>
        <fullName evidence="2">DNA primase</fullName>
    </recommendedName>
</protein>
<proteinExistence type="predicted"/>
<name>A0A7S9STU2_9VIRU</name>
<dbReference type="Gene3D" id="3.40.1360.10">
    <property type="match status" value="1"/>
</dbReference>
<dbReference type="EMBL" id="MW030560">
    <property type="protein sequence ID" value="QPI16421.1"/>
    <property type="molecule type" value="Genomic_DNA"/>
</dbReference>